<dbReference type="AlphaFoldDB" id="A0A5M9WLL8"/>
<reference evidence="1 2" key="1">
    <citation type="journal article" date="2019" name="J. Ind. Microbiol. Biotechnol.">
        <title>Paenibacillus amylolyticus 27C64 has a diverse set of carbohydrate-active enzymes and complete pectin deconstruction system.</title>
        <authorList>
            <person name="Keggi C."/>
            <person name="Doran-Peterson J."/>
        </authorList>
    </citation>
    <scope>NUCLEOTIDE SEQUENCE [LARGE SCALE GENOMIC DNA]</scope>
    <source>
        <strain evidence="1 2">27C64</strain>
    </source>
</reference>
<evidence type="ECO:0000313" key="2">
    <source>
        <dbReference type="Proteomes" id="UP000323664"/>
    </source>
</evidence>
<sequence>MTLDVVQQLKLLQHIYSESTIWDEELRASRQTVPEDVSTEQLQALEVAGHEPNHFVRPQHEETIRELRTLAERWTLQEAAQAFVASLWSAPMIWRSLLTGKLIATSIPDHEYSPYPSSHKCQICGLDVNDGVDTSLQWYWRMTNGTPLDGDIFGHVIALREMAASSQELPVPSEYDRWTLRAVLTVLRNLPPKTRYSKAADALKKEQLLPTKKVYVYRDLLETLALVGILDTPEQPGMITAFTSYAERDKRPNTRVEVQAPLAWWDSSVGINEHNLNLIFGELNCSDVSLEDKPEPNPMASETVMGAFESRRGVRTKAKVPKKSPDAGTGEVQPGDVYAVKVLSGSWVTVYCHEVRDKRAIVEYLDGVFPDMPVKEDLILTVRPRPDERWQCSAIGMDSTSWVRRVARDMPAPATSQPKPESVPFHAAKDLRHMASWCFPNL</sequence>
<dbReference type="Proteomes" id="UP000323664">
    <property type="component" value="Unassembled WGS sequence"/>
</dbReference>
<comment type="caution">
    <text evidence="1">The sequence shown here is derived from an EMBL/GenBank/DDBJ whole genome shotgun (WGS) entry which is preliminary data.</text>
</comment>
<evidence type="ECO:0000313" key="1">
    <source>
        <dbReference type="EMBL" id="KAA8782245.1"/>
    </source>
</evidence>
<dbReference type="OrthoDB" id="8913485at2"/>
<organism evidence="1 2">
    <name type="scientific">Paenibacillus amylolyticus</name>
    <dbReference type="NCBI Taxonomy" id="1451"/>
    <lineage>
        <taxon>Bacteria</taxon>
        <taxon>Bacillati</taxon>
        <taxon>Bacillota</taxon>
        <taxon>Bacilli</taxon>
        <taxon>Bacillales</taxon>
        <taxon>Paenibacillaceae</taxon>
        <taxon>Paenibacillus</taxon>
    </lineage>
</organism>
<dbReference type="RefSeq" id="WP_123062215.1">
    <property type="nucleotide sequence ID" value="NZ_RIAS01000001.1"/>
</dbReference>
<name>A0A5M9WLL8_PAEAM</name>
<accession>A0A5M9WLL8</accession>
<proteinExistence type="predicted"/>
<dbReference type="EMBL" id="RIAS01000001">
    <property type="protein sequence ID" value="KAA8782245.1"/>
    <property type="molecule type" value="Genomic_DNA"/>
</dbReference>
<gene>
    <name evidence="1" type="ORF">EC604_00100</name>
</gene>
<protein>
    <submittedName>
        <fullName evidence="1">Uncharacterized protein</fullName>
    </submittedName>
</protein>